<name>B4D642_9BACT</name>
<dbReference type="Pfam" id="PF25072">
    <property type="entry name" value="DUF7796"/>
    <property type="match status" value="1"/>
</dbReference>
<keyword evidence="3" id="KW-1185">Reference proteome</keyword>
<sequence>MRVAILVSGQCRTLDVCLPSIQRQVLAHFPSADLWISVADGSDSAQASLLANTGLRVCLLEKVNQPTLDERDYRAKSVGGNFYIGEGLHDRTIVQRILRQAWHLRRVYEWSATSGNDYDVYIRLRPDQWFFVGVQGLPDISPTTAVVPWWGSFDGVNDRFAVLGKHAAEAYCWWPCLDRWLAEGCRFHPETLTKYALMRAGCKIVHTPASAATLKRDESGKVSVRPPEVLPTEVMELQLPK</sequence>
<dbReference type="STRING" id="497964.CfE428DRAFT_4381"/>
<evidence type="ECO:0000259" key="1">
    <source>
        <dbReference type="Pfam" id="PF25072"/>
    </source>
</evidence>
<dbReference type="RefSeq" id="WP_006981705.1">
    <property type="nucleotide sequence ID" value="NZ_ABVL01000014.1"/>
</dbReference>
<proteinExistence type="predicted"/>
<gene>
    <name evidence="2" type="ORF">CfE428DRAFT_4381</name>
</gene>
<dbReference type="AlphaFoldDB" id="B4D642"/>
<protein>
    <recommendedName>
        <fullName evidence="1">DUF7796 domain-containing protein</fullName>
    </recommendedName>
</protein>
<evidence type="ECO:0000313" key="2">
    <source>
        <dbReference type="EMBL" id="EDY18245.1"/>
    </source>
</evidence>
<dbReference type="InParanoid" id="B4D642"/>
<organism evidence="2 3">
    <name type="scientific">Chthoniobacter flavus Ellin428</name>
    <dbReference type="NCBI Taxonomy" id="497964"/>
    <lineage>
        <taxon>Bacteria</taxon>
        <taxon>Pseudomonadati</taxon>
        <taxon>Verrucomicrobiota</taxon>
        <taxon>Spartobacteria</taxon>
        <taxon>Chthoniobacterales</taxon>
        <taxon>Chthoniobacteraceae</taxon>
        <taxon>Chthoniobacter</taxon>
    </lineage>
</organism>
<dbReference type="Proteomes" id="UP000005824">
    <property type="component" value="Unassembled WGS sequence"/>
</dbReference>
<comment type="caution">
    <text evidence="2">The sequence shown here is derived from an EMBL/GenBank/DDBJ whole genome shotgun (WGS) entry which is preliminary data.</text>
</comment>
<evidence type="ECO:0000313" key="3">
    <source>
        <dbReference type="Proteomes" id="UP000005824"/>
    </source>
</evidence>
<feature type="domain" description="DUF7796" evidence="1">
    <location>
        <begin position="2"/>
        <end position="164"/>
    </location>
</feature>
<dbReference type="InterPro" id="IPR056698">
    <property type="entry name" value="DUF7796"/>
</dbReference>
<dbReference type="EMBL" id="ABVL01000014">
    <property type="protein sequence ID" value="EDY18245.1"/>
    <property type="molecule type" value="Genomic_DNA"/>
</dbReference>
<accession>B4D642</accession>
<reference evidence="2 3" key="1">
    <citation type="journal article" date="2011" name="J. Bacteriol.">
        <title>Genome sequence of Chthoniobacter flavus Ellin428, an aerobic heterotrophic soil bacterium.</title>
        <authorList>
            <person name="Kant R."/>
            <person name="van Passel M.W."/>
            <person name="Palva A."/>
            <person name="Lucas S."/>
            <person name="Lapidus A."/>
            <person name="Glavina Del Rio T."/>
            <person name="Dalin E."/>
            <person name="Tice H."/>
            <person name="Bruce D."/>
            <person name="Goodwin L."/>
            <person name="Pitluck S."/>
            <person name="Larimer F.W."/>
            <person name="Land M.L."/>
            <person name="Hauser L."/>
            <person name="Sangwan P."/>
            <person name="de Vos W.M."/>
            <person name="Janssen P.H."/>
            <person name="Smidt H."/>
        </authorList>
    </citation>
    <scope>NUCLEOTIDE SEQUENCE [LARGE SCALE GENOMIC DNA]</scope>
    <source>
        <strain evidence="2 3">Ellin428</strain>
    </source>
</reference>